<keyword evidence="2" id="KW-1185">Reference proteome</keyword>
<reference evidence="2" key="1">
    <citation type="journal article" date="2023" name="Nat. Plants">
        <title>Single-cell RNA sequencing provides a high-resolution roadmap for understanding the multicellular compartmentation of specialized metabolism.</title>
        <authorList>
            <person name="Sun S."/>
            <person name="Shen X."/>
            <person name="Li Y."/>
            <person name="Li Y."/>
            <person name="Wang S."/>
            <person name="Li R."/>
            <person name="Zhang H."/>
            <person name="Shen G."/>
            <person name="Guo B."/>
            <person name="Wei J."/>
            <person name="Xu J."/>
            <person name="St-Pierre B."/>
            <person name="Chen S."/>
            <person name="Sun C."/>
        </authorList>
    </citation>
    <scope>NUCLEOTIDE SEQUENCE [LARGE SCALE GENOMIC DNA]</scope>
</reference>
<protein>
    <submittedName>
        <fullName evidence="1">Uncharacterized protein</fullName>
    </submittedName>
</protein>
<evidence type="ECO:0000313" key="1">
    <source>
        <dbReference type="EMBL" id="KAI5659453.1"/>
    </source>
</evidence>
<evidence type="ECO:0000313" key="2">
    <source>
        <dbReference type="Proteomes" id="UP001060085"/>
    </source>
</evidence>
<dbReference type="Proteomes" id="UP001060085">
    <property type="component" value="Linkage Group LG06"/>
</dbReference>
<dbReference type="EMBL" id="CM044706">
    <property type="protein sequence ID" value="KAI5659453.1"/>
    <property type="molecule type" value="Genomic_DNA"/>
</dbReference>
<proteinExistence type="predicted"/>
<sequence length="157" mass="18463">MARKKVKLAFMMNDVKRKATYKKRKKGLLNKVSELTTLCGINAGAIIYSEYDPEFEIWPSTFGVQQVISQYKHLSEMEKCKKMLDQESYLRERIVKLKEKLKKQLLENCGKDLMELMFQCLSTDKRELDNLTPTDLHDLERHIEQTMKGINGIMEIR</sequence>
<comment type="caution">
    <text evidence="1">The sequence shown here is derived from an EMBL/GenBank/DDBJ whole genome shotgun (WGS) entry which is preliminary data.</text>
</comment>
<accession>A0ACC0AJ29</accession>
<name>A0ACC0AJ29_CATRO</name>
<organism evidence="1 2">
    <name type="scientific">Catharanthus roseus</name>
    <name type="common">Madagascar periwinkle</name>
    <name type="synonym">Vinca rosea</name>
    <dbReference type="NCBI Taxonomy" id="4058"/>
    <lineage>
        <taxon>Eukaryota</taxon>
        <taxon>Viridiplantae</taxon>
        <taxon>Streptophyta</taxon>
        <taxon>Embryophyta</taxon>
        <taxon>Tracheophyta</taxon>
        <taxon>Spermatophyta</taxon>
        <taxon>Magnoliopsida</taxon>
        <taxon>eudicotyledons</taxon>
        <taxon>Gunneridae</taxon>
        <taxon>Pentapetalae</taxon>
        <taxon>asterids</taxon>
        <taxon>lamiids</taxon>
        <taxon>Gentianales</taxon>
        <taxon>Apocynaceae</taxon>
        <taxon>Rauvolfioideae</taxon>
        <taxon>Vinceae</taxon>
        <taxon>Catharanthinae</taxon>
        <taxon>Catharanthus</taxon>
    </lineage>
</organism>
<gene>
    <name evidence="1" type="ORF">M9H77_28246</name>
</gene>